<accession>A0A9P3GT35</accession>
<gene>
    <name evidence="2" type="ORF">PsYK624_152720</name>
</gene>
<dbReference type="AlphaFoldDB" id="A0A9P3GT35"/>
<evidence type="ECO:0000313" key="3">
    <source>
        <dbReference type="Proteomes" id="UP000703269"/>
    </source>
</evidence>
<feature type="region of interest" description="Disordered" evidence="1">
    <location>
        <begin position="1"/>
        <end position="72"/>
    </location>
</feature>
<name>A0A9P3GT35_9APHY</name>
<proteinExistence type="predicted"/>
<evidence type="ECO:0000313" key="2">
    <source>
        <dbReference type="EMBL" id="GJE99034.1"/>
    </source>
</evidence>
<feature type="compositionally biased region" description="Polar residues" evidence="1">
    <location>
        <begin position="161"/>
        <end position="170"/>
    </location>
</feature>
<feature type="compositionally biased region" description="Basic and acidic residues" evidence="1">
    <location>
        <begin position="7"/>
        <end position="58"/>
    </location>
</feature>
<keyword evidence="3" id="KW-1185">Reference proteome</keyword>
<protein>
    <submittedName>
        <fullName evidence="2">Uncharacterized protein</fullName>
    </submittedName>
</protein>
<dbReference type="Proteomes" id="UP000703269">
    <property type="component" value="Unassembled WGS sequence"/>
</dbReference>
<comment type="caution">
    <text evidence="2">The sequence shown here is derived from an EMBL/GenBank/DDBJ whole genome shotgun (WGS) entry which is preliminary data.</text>
</comment>
<dbReference type="EMBL" id="BPQB01000099">
    <property type="protein sequence ID" value="GJE99034.1"/>
    <property type="molecule type" value="Genomic_DNA"/>
</dbReference>
<reference evidence="2 3" key="1">
    <citation type="submission" date="2021-08" db="EMBL/GenBank/DDBJ databases">
        <title>Draft Genome Sequence of Phanerochaete sordida strain YK-624.</title>
        <authorList>
            <person name="Mori T."/>
            <person name="Dohra H."/>
            <person name="Suzuki T."/>
            <person name="Kawagishi H."/>
            <person name="Hirai H."/>
        </authorList>
    </citation>
    <scope>NUCLEOTIDE SEQUENCE [LARGE SCALE GENOMIC DNA]</scope>
    <source>
        <strain evidence="2 3">YK-624</strain>
    </source>
</reference>
<sequence>MSKGHAKHDSPKASIGERMREALHGHFREALEGRHSAASEYGDPDRELAEAEAERRTMMGETPKGYSSEAPYDSDKYLGGGRGAGAPAAFDLGIAAGAAGANLQGLYGASEGNSTALEPRNGGGRNNREFERREGVSGGDVRMESTEPAVDHTYAGPGTGVPSSGIQRLP</sequence>
<feature type="compositionally biased region" description="Basic and acidic residues" evidence="1">
    <location>
        <begin position="126"/>
        <end position="145"/>
    </location>
</feature>
<evidence type="ECO:0000256" key="1">
    <source>
        <dbReference type="SAM" id="MobiDB-lite"/>
    </source>
</evidence>
<organism evidence="2 3">
    <name type="scientific">Phanerochaete sordida</name>
    <dbReference type="NCBI Taxonomy" id="48140"/>
    <lineage>
        <taxon>Eukaryota</taxon>
        <taxon>Fungi</taxon>
        <taxon>Dikarya</taxon>
        <taxon>Basidiomycota</taxon>
        <taxon>Agaricomycotina</taxon>
        <taxon>Agaricomycetes</taxon>
        <taxon>Polyporales</taxon>
        <taxon>Phanerochaetaceae</taxon>
        <taxon>Phanerochaete</taxon>
    </lineage>
</organism>
<feature type="region of interest" description="Disordered" evidence="1">
    <location>
        <begin position="105"/>
        <end position="170"/>
    </location>
</feature>